<protein>
    <recommendedName>
        <fullName evidence="4">DUF1453 domain-containing protein</fullName>
    </recommendedName>
</protein>
<keyword evidence="1" id="KW-1133">Transmembrane helix</keyword>
<feature type="transmembrane region" description="Helical" evidence="1">
    <location>
        <begin position="131"/>
        <end position="150"/>
    </location>
</feature>
<feature type="transmembrane region" description="Helical" evidence="1">
    <location>
        <begin position="100"/>
        <end position="119"/>
    </location>
</feature>
<evidence type="ECO:0000313" key="2">
    <source>
        <dbReference type="EMBL" id="MDR6268958.1"/>
    </source>
</evidence>
<organism evidence="2 3">
    <name type="scientific">Arthrobacter russicus</name>
    <dbReference type="NCBI Taxonomy" id="172040"/>
    <lineage>
        <taxon>Bacteria</taxon>
        <taxon>Bacillati</taxon>
        <taxon>Actinomycetota</taxon>
        <taxon>Actinomycetes</taxon>
        <taxon>Micrococcales</taxon>
        <taxon>Micrococcaceae</taxon>
        <taxon>Arthrobacter</taxon>
    </lineage>
</organism>
<keyword evidence="3" id="KW-1185">Reference proteome</keyword>
<feature type="transmembrane region" description="Helical" evidence="1">
    <location>
        <begin position="36"/>
        <end position="54"/>
    </location>
</feature>
<reference evidence="2 3" key="1">
    <citation type="submission" date="2023-07" db="EMBL/GenBank/DDBJ databases">
        <title>Sequencing the genomes of 1000 actinobacteria strains.</title>
        <authorList>
            <person name="Klenk H.-P."/>
        </authorList>
    </citation>
    <scope>NUCLEOTIDE SEQUENCE [LARGE SCALE GENOMIC DNA]</scope>
    <source>
        <strain evidence="2 3">DSM 14555</strain>
    </source>
</reference>
<keyword evidence="1" id="KW-0812">Transmembrane</keyword>
<evidence type="ECO:0008006" key="4">
    <source>
        <dbReference type="Google" id="ProtNLM"/>
    </source>
</evidence>
<dbReference type="Proteomes" id="UP001185069">
    <property type="component" value="Unassembled WGS sequence"/>
</dbReference>
<keyword evidence="1" id="KW-0472">Membrane</keyword>
<proteinExistence type="predicted"/>
<gene>
    <name evidence="2" type="ORF">JOE69_001196</name>
</gene>
<feature type="transmembrane region" description="Helical" evidence="1">
    <location>
        <begin position="60"/>
        <end position="79"/>
    </location>
</feature>
<name>A0ABU1J960_9MICC</name>
<dbReference type="RefSeq" id="WP_309796927.1">
    <property type="nucleotide sequence ID" value="NZ_BAAAHY010000001.1"/>
</dbReference>
<dbReference type="EMBL" id="JAVDQF010000001">
    <property type="protein sequence ID" value="MDR6268958.1"/>
    <property type="molecule type" value="Genomic_DNA"/>
</dbReference>
<accession>A0ABU1J960</accession>
<comment type="caution">
    <text evidence="2">The sequence shown here is derived from an EMBL/GenBank/DDBJ whole genome shotgun (WGS) entry which is preliminary data.</text>
</comment>
<evidence type="ECO:0000313" key="3">
    <source>
        <dbReference type="Proteomes" id="UP001185069"/>
    </source>
</evidence>
<feature type="transmembrane region" description="Helical" evidence="1">
    <location>
        <begin position="6"/>
        <end position="24"/>
    </location>
</feature>
<sequence>MSGQSVLNLVIAAAVLLWVLYRQLQPRPVKEDRPYRLMFVLAVLGTVQIVQLAGQTEISAAGYAALLIGLLSGAGFGWLRGRLVHFWRGPDGTLMRQGNWLTLVLWVVGIAVHLGLDWAGVHLSPEGHSSGAEALGLSGIMLYLAVALAAQRFATLARTPAERQPNTLKTL</sequence>
<evidence type="ECO:0000256" key="1">
    <source>
        <dbReference type="SAM" id="Phobius"/>
    </source>
</evidence>